<organism evidence="1 2">
    <name type="scientific">Kibdelosporangium aridum</name>
    <dbReference type="NCBI Taxonomy" id="2030"/>
    <lineage>
        <taxon>Bacteria</taxon>
        <taxon>Bacillati</taxon>
        <taxon>Actinomycetota</taxon>
        <taxon>Actinomycetes</taxon>
        <taxon>Pseudonocardiales</taxon>
        <taxon>Pseudonocardiaceae</taxon>
        <taxon>Kibdelosporangium</taxon>
    </lineage>
</organism>
<keyword evidence="2" id="KW-1185">Reference proteome</keyword>
<name>A0A1W2FES8_KIBAR</name>
<dbReference type="EMBL" id="FWXV01000006">
    <property type="protein sequence ID" value="SMD20294.1"/>
    <property type="molecule type" value="Genomic_DNA"/>
</dbReference>
<dbReference type="RefSeq" id="WP_033380783.1">
    <property type="nucleotide sequence ID" value="NZ_FWXV01000006.1"/>
</dbReference>
<sequence length="190" mass="21953">MTEWSKITKVSESHAYLRDQIARMWNDGPALSMHVEEFRPAYDVEGRRRNGSFKGQQGLRWFFGRIFLPVRNIVLTLFAMVSGGTPSHGFRNSKVTGPATSMAVQFADATRHEHQQYQVDWCWFVWTRNRSALIRVAKEEFRVETLWQGDGPMRPHVDPANRTLRWRDGSTVVLHLDAWETQQAAQLPPG</sequence>
<dbReference type="OrthoDB" id="3685234at2"/>
<protein>
    <submittedName>
        <fullName evidence="1">Uncharacterized protein</fullName>
    </submittedName>
</protein>
<dbReference type="Proteomes" id="UP000192674">
    <property type="component" value="Unassembled WGS sequence"/>
</dbReference>
<reference evidence="1 2" key="1">
    <citation type="submission" date="2017-04" db="EMBL/GenBank/DDBJ databases">
        <authorList>
            <person name="Afonso C.L."/>
            <person name="Miller P.J."/>
            <person name="Scott M.A."/>
            <person name="Spackman E."/>
            <person name="Goraichik I."/>
            <person name="Dimitrov K.M."/>
            <person name="Suarez D.L."/>
            <person name="Swayne D.E."/>
        </authorList>
    </citation>
    <scope>NUCLEOTIDE SEQUENCE [LARGE SCALE GENOMIC DNA]</scope>
    <source>
        <strain evidence="1 2">DSM 43828</strain>
    </source>
</reference>
<evidence type="ECO:0000313" key="2">
    <source>
        <dbReference type="Proteomes" id="UP000192674"/>
    </source>
</evidence>
<dbReference type="AlphaFoldDB" id="A0A1W2FES8"/>
<evidence type="ECO:0000313" key="1">
    <source>
        <dbReference type="EMBL" id="SMD20294.1"/>
    </source>
</evidence>
<gene>
    <name evidence="1" type="ORF">SAMN05661093_06342</name>
</gene>
<proteinExistence type="predicted"/>
<accession>A0A1W2FES8</accession>